<dbReference type="PANTHER" id="PTHR43968">
    <property type="match status" value="1"/>
</dbReference>
<evidence type="ECO:0000313" key="2">
    <source>
        <dbReference type="EMBL" id="KAL0061352.1"/>
    </source>
</evidence>
<dbReference type="Proteomes" id="UP001437256">
    <property type="component" value="Unassembled WGS sequence"/>
</dbReference>
<proteinExistence type="predicted"/>
<dbReference type="SUPFAM" id="SSF52833">
    <property type="entry name" value="Thioredoxin-like"/>
    <property type="match status" value="1"/>
</dbReference>
<dbReference type="InterPro" id="IPR004045">
    <property type="entry name" value="Glutathione_S-Trfase_N"/>
</dbReference>
<dbReference type="InterPro" id="IPR036282">
    <property type="entry name" value="Glutathione-S-Trfase_C_sf"/>
</dbReference>
<dbReference type="InterPro" id="IPR036249">
    <property type="entry name" value="Thioredoxin-like_sf"/>
</dbReference>
<dbReference type="Pfam" id="PF13409">
    <property type="entry name" value="GST_N_2"/>
    <property type="match status" value="1"/>
</dbReference>
<dbReference type="PROSITE" id="PS50404">
    <property type="entry name" value="GST_NTER"/>
    <property type="match status" value="1"/>
</dbReference>
<dbReference type="InterPro" id="IPR050983">
    <property type="entry name" value="GST_Omega/HSP26"/>
</dbReference>
<name>A0ABR2ZI74_9AGAR</name>
<comment type="caution">
    <text evidence="2">The sequence shown here is derived from an EMBL/GenBank/DDBJ whole genome shotgun (WGS) entry which is preliminary data.</text>
</comment>
<dbReference type="EMBL" id="JBBXMP010000138">
    <property type="protein sequence ID" value="KAL0061352.1"/>
    <property type="molecule type" value="Genomic_DNA"/>
</dbReference>
<protein>
    <recommendedName>
        <fullName evidence="1">GST N-terminal domain-containing protein</fullName>
    </recommendedName>
</protein>
<dbReference type="PANTHER" id="PTHR43968:SF6">
    <property type="entry name" value="GLUTATHIONE S-TRANSFERASE OMEGA"/>
    <property type="match status" value="1"/>
</dbReference>
<dbReference type="InterPro" id="IPR054416">
    <property type="entry name" value="GST_UstS-like_C"/>
</dbReference>
<dbReference type="SUPFAM" id="SSF47616">
    <property type="entry name" value="GST C-terminal domain-like"/>
    <property type="match status" value="1"/>
</dbReference>
<reference evidence="2 3" key="1">
    <citation type="submission" date="2024-05" db="EMBL/GenBank/DDBJ databases">
        <title>A draft genome resource for the thread blight pathogen Marasmius tenuissimus strain MS-2.</title>
        <authorList>
            <person name="Yulfo-Soto G.E."/>
            <person name="Baruah I.K."/>
            <person name="Amoako-Attah I."/>
            <person name="Bukari Y."/>
            <person name="Meinhardt L.W."/>
            <person name="Bailey B.A."/>
            <person name="Cohen S.P."/>
        </authorList>
    </citation>
    <scope>NUCLEOTIDE SEQUENCE [LARGE SCALE GENOMIC DNA]</scope>
    <source>
        <strain evidence="2 3">MS-2</strain>
    </source>
</reference>
<evidence type="ECO:0000259" key="1">
    <source>
        <dbReference type="PROSITE" id="PS50404"/>
    </source>
</evidence>
<gene>
    <name evidence="2" type="ORF">AAF712_011810</name>
</gene>
<organism evidence="2 3">
    <name type="scientific">Marasmius tenuissimus</name>
    <dbReference type="NCBI Taxonomy" id="585030"/>
    <lineage>
        <taxon>Eukaryota</taxon>
        <taxon>Fungi</taxon>
        <taxon>Dikarya</taxon>
        <taxon>Basidiomycota</taxon>
        <taxon>Agaricomycotina</taxon>
        <taxon>Agaricomycetes</taxon>
        <taxon>Agaricomycetidae</taxon>
        <taxon>Agaricales</taxon>
        <taxon>Marasmiineae</taxon>
        <taxon>Marasmiaceae</taxon>
        <taxon>Marasmius</taxon>
    </lineage>
</organism>
<feature type="domain" description="GST N-terminal" evidence="1">
    <location>
        <begin position="11"/>
        <end position="100"/>
    </location>
</feature>
<dbReference type="Gene3D" id="3.40.30.10">
    <property type="entry name" value="Glutaredoxin"/>
    <property type="match status" value="1"/>
</dbReference>
<sequence length="242" mass="26938">MITLYDAGPTTKDEFTSVGLSPFVRAIVFVLRFKNLPYKTAYVDIFNIGESIQALGAPPSITHPVPKYTIPVIHDTKTGEWISDSSEIAEYLDRTYPDTPRVVPDGSKILQRIFQVDAMARILEVINNVIRPELPKFLPKEMVDKFGGGGPGTGPALEKKTEAFNATREAFDRLNASLDGGKPFRGFLMGGNTPTLADMTLVGFVYSLRVIYGEESEEWQDVKSWANGWVGWEFDEVLKVLN</sequence>
<accession>A0ABR2ZI74</accession>
<dbReference type="Pfam" id="PF22041">
    <property type="entry name" value="GST_C_7"/>
    <property type="match status" value="1"/>
</dbReference>
<keyword evidence="3" id="KW-1185">Reference proteome</keyword>
<evidence type="ECO:0000313" key="3">
    <source>
        <dbReference type="Proteomes" id="UP001437256"/>
    </source>
</evidence>
<dbReference type="Gene3D" id="1.20.1050.10">
    <property type="match status" value="1"/>
</dbReference>